<evidence type="ECO:0000256" key="3">
    <source>
        <dbReference type="ARBA" id="ARBA00022884"/>
    </source>
</evidence>
<dbReference type="InterPro" id="IPR026699">
    <property type="entry name" value="Exosome_RNA_bind1/RRP40/RRP4"/>
</dbReference>
<comment type="subcellular location">
    <subcellularLocation>
        <location evidence="1">Nucleus</location>
    </subcellularLocation>
</comment>
<dbReference type="InterPro" id="IPR036612">
    <property type="entry name" value="KH_dom_type_1_sf"/>
</dbReference>
<dbReference type="GO" id="GO:0010468">
    <property type="term" value="P:regulation of gene expression"/>
    <property type="evidence" value="ECO:0007669"/>
    <property type="project" value="UniProtKB-ARBA"/>
</dbReference>
<dbReference type="EMBL" id="LNIX01000021">
    <property type="protein sequence ID" value="OXA43805.1"/>
    <property type="molecule type" value="Genomic_DNA"/>
</dbReference>
<dbReference type="Proteomes" id="UP000198287">
    <property type="component" value="Unassembled WGS sequence"/>
</dbReference>
<dbReference type="Gene3D" id="3.30.1370.10">
    <property type="entry name" value="K Homology domain, type 1"/>
    <property type="match status" value="1"/>
</dbReference>
<dbReference type="GO" id="GO:0000176">
    <property type="term" value="C:nuclear exosome (RNase complex)"/>
    <property type="evidence" value="ECO:0007669"/>
    <property type="project" value="TreeGrafter"/>
</dbReference>
<keyword evidence="6" id="KW-1185">Reference proteome</keyword>
<organism evidence="5 6">
    <name type="scientific">Folsomia candida</name>
    <name type="common">Springtail</name>
    <dbReference type="NCBI Taxonomy" id="158441"/>
    <lineage>
        <taxon>Eukaryota</taxon>
        <taxon>Metazoa</taxon>
        <taxon>Ecdysozoa</taxon>
        <taxon>Arthropoda</taxon>
        <taxon>Hexapoda</taxon>
        <taxon>Collembola</taxon>
        <taxon>Entomobryomorpha</taxon>
        <taxon>Isotomoidea</taxon>
        <taxon>Isotomidae</taxon>
        <taxon>Proisotominae</taxon>
        <taxon>Folsomia</taxon>
    </lineage>
</organism>
<reference evidence="5 6" key="1">
    <citation type="submission" date="2015-12" db="EMBL/GenBank/DDBJ databases">
        <title>The genome of Folsomia candida.</title>
        <authorList>
            <person name="Faddeeva A."/>
            <person name="Derks M.F."/>
            <person name="Anvar Y."/>
            <person name="Smit S."/>
            <person name="Van Straalen N."/>
            <person name="Roelofs D."/>
        </authorList>
    </citation>
    <scope>NUCLEOTIDE SEQUENCE [LARGE SCALE GENOMIC DNA]</scope>
    <source>
        <strain evidence="5 6">VU population</strain>
        <tissue evidence="5">Whole body</tissue>
    </source>
</reference>
<dbReference type="GO" id="GO:0071051">
    <property type="term" value="P:poly(A)-dependent snoRNA 3'-end processing"/>
    <property type="evidence" value="ECO:0007669"/>
    <property type="project" value="TreeGrafter"/>
</dbReference>
<dbReference type="InterPro" id="IPR012340">
    <property type="entry name" value="NA-bd_OB-fold"/>
</dbReference>
<comment type="caution">
    <text evidence="5">The sequence shown here is derived from an EMBL/GenBank/DDBJ whole genome shotgun (WGS) entry which is preliminary data.</text>
</comment>
<evidence type="ECO:0000313" key="6">
    <source>
        <dbReference type="Proteomes" id="UP000198287"/>
    </source>
</evidence>
<dbReference type="Pfam" id="PF21262">
    <property type="entry name" value="RRP40_S1"/>
    <property type="match status" value="1"/>
</dbReference>
<dbReference type="SUPFAM" id="SSF110324">
    <property type="entry name" value="Ribosomal L27 protein-like"/>
    <property type="match status" value="1"/>
</dbReference>
<dbReference type="GO" id="GO:0000467">
    <property type="term" value="P:exonucleolytic trimming to generate mature 3'-end of 5.8S rRNA from tricistronic rRNA transcript (SSU-rRNA, 5.8S rRNA, LSU-rRNA)"/>
    <property type="evidence" value="ECO:0007669"/>
    <property type="project" value="TreeGrafter"/>
</dbReference>
<protein>
    <submittedName>
        <fullName evidence="5">Exosome complex component RRP40</fullName>
    </submittedName>
</protein>
<accession>A0A226DDY4</accession>
<name>A0A226DDY4_FOLCA</name>
<dbReference type="SUPFAM" id="SSF50249">
    <property type="entry name" value="Nucleic acid-binding proteins"/>
    <property type="match status" value="1"/>
</dbReference>
<feature type="domain" description="K Homology" evidence="4">
    <location>
        <begin position="172"/>
        <end position="221"/>
    </location>
</feature>
<dbReference type="InterPro" id="IPR004088">
    <property type="entry name" value="KH_dom_type_1"/>
</dbReference>
<dbReference type="AlphaFoldDB" id="A0A226DDY4"/>
<dbReference type="GO" id="GO:0071034">
    <property type="term" value="P:CUT catabolic process"/>
    <property type="evidence" value="ECO:0007669"/>
    <property type="project" value="TreeGrafter"/>
</dbReference>
<evidence type="ECO:0000256" key="2">
    <source>
        <dbReference type="ARBA" id="ARBA00022835"/>
    </source>
</evidence>
<proteinExistence type="predicted"/>
<keyword evidence="2" id="KW-0271">Exosome</keyword>
<dbReference type="GO" id="GO:0003723">
    <property type="term" value="F:RNA binding"/>
    <property type="evidence" value="ECO:0007669"/>
    <property type="project" value="UniProtKB-KW"/>
</dbReference>
<dbReference type="Gene3D" id="2.40.50.140">
    <property type="entry name" value="Nucleic acid-binding proteins"/>
    <property type="match status" value="1"/>
</dbReference>
<dbReference type="SUPFAM" id="SSF54791">
    <property type="entry name" value="Eukaryotic type KH-domain (KH-domain type I)"/>
    <property type="match status" value="1"/>
</dbReference>
<dbReference type="STRING" id="158441.A0A226DDY4"/>
<dbReference type="OrthoDB" id="340500at2759"/>
<dbReference type="Pfam" id="PF15985">
    <property type="entry name" value="KH_6"/>
    <property type="match status" value="1"/>
</dbReference>
<gene>
    <name evidence="5" type="ORF">Fcan01_21402</name>
</gene>
<dbReference type="GO" id="GO:0034475">
    <property type="term" value="P:U4 snRNA 3'-end processing"/>
    <property type="evidence" value="ECO:0007669"/>
    <property type="project" value="TreeGrafter"/>
</dbReference>
<dbReference type="GO" id="GO:0071038">
    <property type="term" value="P:TRAMP-dependent tRNA surveillance pathway"/>
    <property type="evidence" value="ECO:0007669"/>
    <property type="project" value="TreeGrafter"/>
</dbReference>
<dbReference type="PANTHER" id="PTHR21321:SF1">
    <property type="entry name" value="EXOSOME COMPLEX COMPONENT RRP40"/>
    <property type="match status" value="1"/>
</dbReference>
<sequence length="258" mass="28235">MDEGMKQQGLNLVEHVGQLVMPGDEFSMPQDLSKLILGPGLKLITDRRSTWEEGGVGTILACKPGVLAKVKGNTFFVEVKSKQYDSYKKDDVLGVIKQKGKGDQYTCDVGTKERAHLSKFAFEGATKRFRPDLQVGDVIYGKVVELPPDFPMELTCVHGTGKSLGLGVLESGHVFQIPVHFTRLLRSASDSVNVLRKIGRIVPCETAVGVNGLIWVKAKNAVLTILVCQLITKLSQSSVAEHEQILKQFRKGISSLAM</sequence>
<dbReference type="OMA" id="IVPCETA"/>
<evidence type="ECO:0000259" key="4">
    <source>
        <dbReference type="Pfam" id="PF15985"/>
    </source>
</evidence>
<dbReference type="PANTHER" id="PTHR21321">
    <property type="entry name" value="PNAS-3 RELATED"/>
    <property type="match status" value="1"/>
</dbReference>
<evidence type="ECO:0000313" key="5">
    <source>
        <dbReference type="EMBL" id="OXA43805.1"/>
    </source>
</evidence>
<evidence type="ECO:0000256" key="1">
    <source>
        <dbReference type="ARBA" id="ARBA00004123"/>
    </source>
</evidence>
<dbReference type="GO" id="GO:0000177">
    <property type="term" value="C:cytoplasmic exosome (RNase complex)"/>
    <property type="evidence" value="ECO:0007669"/>
    <property type="project" value="TreeGrafter"/>
</dbReference>
<dbReference type="GO" id="GO:0071035">
    <property type="term" value="P:nuclear polyadenylation-dependent rRNA catabolic process"/>
    <property type="evidence" value="ECO:0007669"/>
    <property type="project" value="TreeGrafter"/>
</dbReference>
<keyword evidence="3" id="KW-0694">RNA-binding</keyword>